<dbReference type="InterPro" id="IPR039420">
    <property type="entry name" value="WalR-like"/>
</dbReference>
<evidence type="ECO:0000313" key="11">
    <source>
        <dbReference type="Proteomes" id="UP000664399"/>
    </source>
</evidence>
<dbReference type="SMART" id="SM00862">
    <property type="entry name" value="Trans_reg_C"/>
    <property type="match status" value="1"/>
</dbReference>
<keyword evidence="4 7" id="KW-0238">DNA-binding</keyword>
<dbReference type="RefSeq" id="WP_207854742.1">
    <property type="nucleotide sequence ID" value="NZ_JAFVMG010000011.1"/>
</dbReference>
<evidence type="ECO:0000256" key="1">
    <source>
        <dbReference type="ARBA" id="ARBA00022553"/>
    </source>
</evidence>
<evidence type="ECO:0000256" key="6">
    <source>
        <dbReference type="PROSITE-ProRule" id="PRU00169"/>
    </source>
</evidence>
<dbReference type="SUPFAM" id="SSF52172">
    <property type="entry name" value="CheY-like"/>
    <property type="match status" value="1"/>
</dbReference>
<dbReference type="PANTHER" id="PTHR48111">
    <property type="entry name" value="REGULATOR OF RPOS"/>
    <property type="match status" value="1"/>
</dbReference>
<evidence type="ECO:0000313" key="10">
    <source>
        <dbReference type="EMBL" id="MBO1328861.1"/>
    </source>
</evidence>
<reference evidence="10 11" key="1">
    <citation type="submission" date="2021-03" db="EMBL/GenBank/DDBJ databases">
        <title>The complete genome sequence of Acetobacter suratthaniensis TBRC 1719.</title>
        <authorList>
            <person name="Charoenyingcharoen P."/>
            <person name="Yukphan P."/>
        </authorList>
    </citation>
    <scope>NUCLEOTIDE SEQUENCE [LARGE SCALE GENOMIC DNA]</scope>
    <source>
        <strain evidence="10 11">TBRC 1719</strain>
    </source>
</reference>
<dbReference type="InterPro" id="IPR001789">
    <property type="entry name" value="Sig_transdc_resp-reg_receiver"/>
</dbReference>
<dbReference type="Pfam" id="PF00072">
    <property type="entry name" value="Response_reg"/>
    <property type="match status" value="1"/>
</dbReference>
<evidence type="ECO:0000259" key="9">
    <source>
        <dbReference type="PROSITE" id="PS51755"/>
    </source>
</evidence>
<comment type="caution">
    <text evidence="10">The sequence shown here is derived from an EMBL/GenBank/DDBJ whole genome shotgun (WGS) entry which is preliminary data.</text>
</comment>
<dbReference type="Pfam" id="PF00486">
    <property type="entry name" value="Trans_reg_C"/>
    <property type="match status" value="1"/>
</dbReference>
<dbReference type="SMART" id="SM00448">
    <property type="entry name" value="REC"/>
    <property type="match status" value="1"/>
</dbReference>
<evidence type="ECO:0000256" key="5">
    <source>
        <dbReference type="ARBA" id="ARBA00023163"/>
    </source>
</evidence>
<dbReference type="EMBL" id="JAFVMG010000011">
    <property type="protein sequence ID" value="MBO1328861.1"/>
    <property type="molecule type" value="Genomic_DNA"/>
</dbReference>
<dbReference type="Gene3D" id="1.10.10.10">
    <property type="entry name" value="Winged helix-like DNA-binding domain superfamily/Winged helix DNA-binding domain"/>
    <property type="match status" value="1"/>
</dbReference>
<evidence type="ECO:0000256" key="7">
    <source>
        <dbReference type="PROSITE-ProRule" id="PRU01091"/>
    </source>
</evidence>
<keyword evidence="5" id="KW-0804">Transcription</keyword>
<accession>A0ABS3LNB3</accession>
<feature type="DNA-binding region" description="OmpR/PhoB-type" evidence="7">
    <location>
        <begin position="124"/>
        <end position="222"/>
    </location>
</feature>
<dbReference type="PROSITE" id="PS51755">
    <property type="entry name" value="OMPR_PHOB"/>
    <property type="match status" value="1"/>
</dbReference>
<dbReference type="Gene3D" id="3.40.50.2300">
    <property type="match status" value="1"/>
</dbReference>
<feature type="domain" description="OmpR/PhoB-type" evidence="9">
    <location>
        <begin position="124"/>
        <end position="222"/>
    </location>
</feature>
<dbReference type="InterPro" id="IPR001867">
    <property type="entry name" value="OmpR/PhoB-type_DNA-bd"/>
</dbReference>
<feature type="domain" description="Response regulatory" evidence="8">
    <location>
        <begin position="2"/>
        <end position="116"/>
    </location>
</feature>
<dbReference type="InterPro" id="IPR011006">
    <property type="entry name" value="CheY-like_superfamily"/>
</dbReference>
<sequence>MRILFVEDHFASSRAILSTLKKVGLTCDLARSGQNALELLRNYDYGLAIISQRLPGLDGFAILTALRSLKITTPVIILSGIDTAETKLRAFALGADDFMRQPPDMAELVARIQAILRRSNGFAHPVIQVGDLSLDLNSQSVTVRDQILHLTGKEFAVLELLVLRKGIAQTKETFLNHLYGGRDEPDIKIIDVFVCKLRKKLERVGIRNLISTVWGKGYILHEPQTRSLPATVPAMMPMGTIAHTQPHTNPAALRVVGE</sequence>
<evidence type="ECO:0000256" key="2">
    <source>
        <dbReference type="ARBA" id="ARBA00023012"/>
    </source>
</evidence>
<dbReference type="InterPro" id="IPR036388">
    <property type="entry name" value="WH-like_DNA-bd_sf"/>
</dbReference>
<dbReference type="Proteomes" id="UP000664399">
    <property type="component" value="Unassembled WGS sequence"/>
</dbReference>
<keyword evidence="3" id="KW-0805">Transcription regulation</keyword>
<dbReference type="CDD" id="cd00383">
    <property type="entry name" value="trans_reg_C"/>
    <property type="match status" value="1"/>
</dbReference>
<evidence type="ECO:0000256" key="4">
    <source>
        <dbReference type="ARBA" id="ARBA00023125"/>
    </source>
</evidence>
<evidence type="ECO:0000256" key="3">
    <source>
        <dbReference type="ARBA" id="ARBA00023015"/>
    </source>
</evidence>
<comment type="caution">
    <text evidence="6">Lacks conserved residue(s) required for the propagation of feature annotation.</text>
</comment>
<dbReference type="PROSITE" id="PS50110">
    <property type="entry name" value="RESPONSE_REGULATORY"/>
    <property type="match status" value="1"/>
</dbReference>
<keyword evidence="11" id="KW-1185">Reference proteome</keyword>
<organism evidence="10 11">
    <name type="scientific">Acetobacter suratthaniensis</name>
    <dbReference type="NCBI Taxonomy" id="1502841"/>
    <lineage>
        <taxon>Bacteria</taxon>
        <taxon>Pseudomonadati</taxon>
        <taxon>Pseudomonadota</taxon>
        <taxon>Alphaproteobacteria</taxon>
        <taxon>Acetobacterales</taxon>
        <taxon>Acetobacteraceae</taxon>
        <taxon>Acetobacter</taxon>
    </lineage>
</organism>
<protein>
    <submittedName>
        <fullName evidence="10">Response regulator transcription factor</fullName>
    </submittedName>
</protein>
<keyword evidence="2" id="KW-0902">Two-component regulatory system</keyword>
<proteinExistence type="predicted"/>
<gene>
    <name evidence="10" type="ORF">J2D75_10295</name>
</gene>
<evidence type="ECO:0000259" key="8">
    <source>
        <dbReference type="PROSITE" id="PS50110"/>
    </source>
</evidence>
<name>A0ABS3LNB3_9PROT</name>
<dbReference type="PANTHER" id="PTHR48111:SF22">
    <property type="entry name" value="REGULATOR OF RPOS"/>
    <property type="match status" value="1"/>
</dbReference>
<keyword evidence="1" id="KW-0597">Phosphoprotein</keyword>